<dbReference type="GO" id="GO:0003899">
    <property type="term" value="F:DNA-directed RNA polymerase activity"/>
    <property type="evidence" value="ECO:0007669"/>
    <property type="project" value="InterPro"/>
</dbReference>
<reference evidence="3" key="1">
    <citation type="submission" date="2016-10" db="EMBL/GenBank/DDBJ databases">
        <authorList>
            <person name="Varghese N."/>
            <person name="Submissions S."/>
        </authorList>
    </citation>
    <scope>NUCLEOTIDE SEQUENCE [LARGE SCALE GENOMIC DNA]</scope>
    <source>
        <strain evidence="3">DSM 25329</strain>
    </source>
</reference>
<dbReference type="Pfam" id="PF13155">
    <property type="entry name" value="Toprim_2"/>
    <property type="match status" value="1"/>
</dbReference>
<dbReference type="Gene3D" id="3.90.580.10">
    <property type="entry name" value="Zinc finger, CHC2-type domain"/>
    <property type="match status" value="1"/>
</dbReference>
<dbReference type="Proteomes" id="UP000198748">
    <property type="component" value="Unassembled WGS sequence"/>
</dbReference>
<dbReference type="SUPFAM" id="SSF57783">
    <property type="entry name" value="Zinc beta-ribbon"/>
    <property type="match status" value="1"/>
</dbReference>
<dbReference type="AlphaFoldDB" id="A0A1G7TAB5"/>
<dbReference type="Pfam" id="PF01807">
    <property type="entry name" value="Zn_ribbon_DnaG"/>
    <property type="match status" value="1"/>
</dbReference>
<sequence length="298" mass="34469">MWDRAREQCQLLTLAKIKEFDMVDYLFELGFEPVNIRNVDHWYLSPFRNEWTASFKVNRQLNRWYDHGIGVGGNLVDFAVTFYQCSVREVVRIFSDYLSFHQPTTHTAPNISTVSRRNIEILSSGVLTSPSLIRYISSRCIPGEIAARYCQQIYYKVRERKYFAVGLKNDSGGYELRNSFAKVASSPKDITTIQNGASVVSVFEGFFDFLSYKTITANASEMREDYVILNSVSFFGRSKDFLERHEQINLYLDRDTAGFKCSSSAREISEKYKDGSPLYEGFKDLNEWLISKTPENDF</sequence>
<evidence type="ECO:0000259" key="1">
    <source>
        <dbReference type="Pfam" id="PF01807"/>
    </source>
</evidence>
<feature type="domain" description="Zinc finger CHC2-type" evidence="1">
    <location>
        <begin position="39"/>
        <end position="101"/>
    </location>
</feature>
<gene>
    <name evidence="2" type="ORF">SAMN04487996_117130</name>
</gene>
<evidence type="ECO:0000313" key="2">
    <source>
        <dbReference type="EMBL" id="SDG31569.1"/>
    </source>
</evidence>
<dbReference type="GO" id="GO:0008270">
    <property type="term" value="F:zinc ion binding"/>
    <property type="evidence" value="ECO:0007669"/>
    <property type="project" value="InterPro"/>
</dbReference>
<dbReference type="InterPro" id="IPR002694">
    <property type="entry name" value="Znf_CHC2"/>
</dbReference>
<dbReference type="Gene3D" id="3.40.1360.10">
    <property type="match status" value="1"/>
</dbReference>
<proteinExistence type="predicted"/>
<accession>A0A1G7TAB5</accession>
<dbReference type="InterPro" id="IPR036977">
    <property type="entry name" value="DNA_primase_Znf_CHC2"/>
</dbReference>
<dbReference type="GO" id="GO:0003677">
    <property type="term" value="F:DNA binding"/>
    <property type="evidence" value="ECO:0007669"/>
    <property type="project" value="InterPro"/>
</dbReference>
<dbReference type="RefSeq" id="WP_090155939.1">
    <property type="nucleotide sequence ID" value="NZ_FNAN01000017.1"/>
</dbReference>
<dbReference type="OrthoDB" id="8536512at2"/>
<organism evidence="2 3">
    <name type="scientific">Dyadobacter soli</name>
    <dbReference type="NCBI Taxonomy" id="659014"/>
    <lineage>
        <taxon>Bacteria</taxon>
        <taxon>Pseudomonadati</taxon>
        <taxon>Bacteroidota</taxon>
        <taxon>Cytophagia</taxon>
        <taxon>Cytophagales</taxon>
        <taxon>Spirosomataceae</taxon>
        <taxon>Dyadobacter</taxon>
    </lineage>
</organism>
<dbReference type="EMBL" id="FNAN01000017">
    <property type="protein sequence ID" value="SDG31569.1"/>
    <property type="molecule type" value="Genomic_DNA"/>
</dbReference>
<keyword evidence="3" id="KW-1185">Reference proteome</keyword>
<dbReference type="STRING" id="659014.SAMN04487996_117130"/>
<evidence type="ECO:0000313" key="3">
    <source>
        <dbReference type="Proteomes" id="UP000198748"/>
    </source>
</evidence>
<name>A0A1G7TAB5_9BACT</name>
<dbReference type="GO" id="GO:0006260">
    <property type="term" value="P:DNA replication"/>
    <property type="evidence" value="ECO:0007669"/>
    <property type="project" value="InterPro"/>
</dbReference>
<protein>
    <submittedName>
        <fullName evidence="2">CHC2 zinc finger</fullName>
    </submittedName>
</protein>